<dbReference type="GO" id="GO:0046938">
    <property type="term" value="P:phytochelatin biosynthetic process"/>
    <property type="evidence" value="ECO:0007669"/>
    <property type="project" value="InterPro"/>
</dbReference>
<dbReference type="AlphaFoldDB" id="A0A1Y1V530"/>
<evidence type="ECO:0000256" key="1">
    <source>
        <dbReference type="ARBA" id="ARBA00012468"/>
    </source>
</evidence>
<dbReference type="PANTHER" id="PTHR33447:SF2">
    <property type="entry name" value="GLUTATHIONE GAMMA-GLUTAMYLCYSTEINYLTRANSFERASE"/>
    <property type="match status" value="1"/>
</dbReference>
<dbReference type="GO" id="GO:0016756">
    <property type="term" value="F:glutathione gamma-glutamylcysteinyltransferase activity"/>
    <property type="evidence" value="ECO:0007669"/>
    <property type="project" value="UniProtKB-EC"/>
</dbReference>
<name>A0A1Y1V530_9FUNG</name>
<feature type="domain" description="Peptidase C83" evidence="5">
    <location>
        <begin position="30"/>
        <end position="243"/>
    </location>
</feature>
<accession>A0A1Y1V530</accession>
<evidence type="ECO:0000313" key="7">
    <source>
        <dbReference type="Proteomes" id="UP000193719"/>
    </source>
</evidence>
<sequence length="243" mass="28544">MPIQKKANFKSGSQNSKFQKIQFHTFINLNNRQSLYKRQLPNTCIPFHSEEGKVIFSEALKEKNLECYFMFSIHLLTQSKLTYCGLSSLCMILNALEVDPMTPWNKKWRFFSEDTIRCPPHIDRDLIDIQGITLEQFSDIAKYNYLEEVKLCRSNDISKEEFIKEIEHISKQTREVMSLNFARNIIKQSGEGHICPLGGYNKKRRMVLLLDVARHKYPLYWVSVDLLWDALNTTDNETGMSRY</sequence>
<dbReference type="InterPro" id="IPR007719">
    <property type="entry name" value="PCS_N"/>
</dbReference>
<organism evidence="6 7">
    <name type="scientific">Piromyces finnis</name>
    <dbReference type="NCBI Taxonomy" id="1754191"/>
    <lineage>
        <taxon>Eukaryota</taxon>
        <taxon>Fungi</taxon>
        <taxon>Fungi incertae sedis</taxon>
        <taxon>Chytridiomycota</taxon>
        <taxon>Chytridiomycota incertae sedis</taxon>
        <taxon>Neocallimastigomycetes</taxon>
        <taxon>Neocallimastigales</taxon>
        <taxon>Neocallimastigaceae</taxon>
        <taxon>Piromyces</taxon>
    </lineage>
</organism>
<dbReference type="InterPro" id="IPR038765">
    <property type="entry name" value="Papain-like_cys_pep_sf"/>
</dbReference>
<evidence type="ECO:0000256" key="4">
    <source>
        <dbReference type="ARBA" id="ARBA00022723"/>
    </source>
</evidence>
<dbReference type="GO" id="GO:0098849">
    <property type="term" value="P:cellular detoxification of cadmium ion"/>
    <property type="evidence" value="ECO:0007669"/>
    <property type="project" value="TreeGrafter"/>
</dbReference>
<dbReference type="OrthoDB" id="448954at2759"/>
<dbReference type="SUPFAM" id="SSF54001">
    <property type="entry name" value="Cysteine proteinases"/>
    <property type="match status" value="1"/>
</dbReference>
<dbReference type="EMBL" id="MCFH01000034">
    <property type="protein sequence ID" value="ORX46670.1"/>
    <property type="molecule type" value="Genomic_DNA"/>
</dbReference>
<dbReference type="PANTHER" id="PTHR33447">
    <property type="entry name" value="GLUTATHIONE GAMMA-GLUTAMYLCYSTEINYLTRANSFERASE"/>
    <property type="match status" value="1"/>
</dbReference>
<comment type="caution">
    <text evidence="6">The sequence shown here is derived from an EMBL/GenBank/DDBJ whole genome shotgun (WGS) entry which is preliminary data.</text>
</comment>
<dbReference type="GO" id="GO:0010273">
    <property type="term" value="P:detoxification of copper ion"/>
    <property type="evidence" value="ECO:0007669"/>
    <property type="project" value="TreeGrafter"/>
</dbReference>
<dbReference type="Gene3D" id="3.90.70.30">
    <property type="entry name" value="Phytochelatin synthase, N-terminal domain"/>
    <property type="match status" value="1"/>
</dbReference>
<gene>
    <name evidence="6" type="ORF">BCR36DRAFT_398763</name>
</gene>
<proteinExistence type="predicted"/>
<evidence type="ECO:0000313" key="6">
    <source>
        <dbReference type="EMBL" id="ORX46670.1"/>
    </source>
</evidence>
<reference evidence="6 7" key="2">
    <citation type="submission" date="2016-08" db="EMBL/GenBank/DDBJ databases">
        <title>Pervasive Adenine N6-methylation of Active Genes in Fungi.</title>
        <authorList>
            <consortium name="DOE Joint Genome Institute"/>
            <person name="Mondo S.J."/>
            <person name="Dannebaum R.O."/>
            <person name="Kuo R.C."/>
            <person name="Labutti K."/>
            <person name="Haridas S."/>
            <person name="Kuo A."/>
            <person name="Salamov A."/>
            <person name="Ahrendt S.R."/>
            <person name="Lipzen A."/>
            <person name="Sullivan W."/>
            <person name="Andreopoulos W.B."/>
            <person name="Clum A."/>
            <person name="Lindquist E."/>
            <person name="Daum C."/>
            <person name="Ramamoorthy G.K."/>
            <person name="Gryganskyi A."/>
            <person name="Culley D."/>
            <person name="Magnuson J.K."/>
            <person name="James T.Y."/>
            <person name="O'Malley M.A."/>
            <person name="Stajich J.E."/>
            <person name="Spatafora J.W."/>
            <person name="Visel A."/>
            <person name="Grigoriev I.V."/>
        </authorList>
    </citation>
    <scope>NUCLEOTIDE SEQUENCE [LARGE SCALE GENOMIC DNA]</scope>
    <source>
        <strain evidence="7">finn</strain>
    </source>
</reference>
<reference evidence="6 7" key="1">
    <citation type="submission" date="2016-08" db="EMBL/GenBank/DDBJ databases">
        <title>Genomes of anaerobic fungi encode conserved fungal cellulosomes for biomass hydrolysis.</title>
        <authorList>
            <consortium name="DOE Joint Genome Institute"/>
            <person name="Haitjema C.H."/>
            <person name="Gilmore S.P."/>
            <person name="Henske J.K."/>
            <person name="Solomon K.V."/>
            <person name="De Groot R."/>
            <person name="Kuo A."/>
            <person name="Mondo S.J."/>
            <person name="Salamov A.A."/>
            <person name="Labutti K."/>
            <person name="Zhao Z."/>
            <person name="Chiniquy J."/>
            <person name="Barry K."/>
            <person name="Brewer H.M."/>
            <person name="Purvine S.O."/>
            <person name="Wright A.T."/>
            <person name="Boxma B."/>
            <person name="Van Alen T."/>
            <person name="Hackstein J.H."/>
            <person name="Baker S.E."/>
            <person name="Grigoriev I.V."/>
            <person name="O'Malley M.A."/>
        </authorList>
    </citation>
    <scope>NUCLEOTIDE SEQUENCE [LARGE SCALE GENOMIC DNA]</scope>
    <source>
        <strain evidence="7">finn</strain>
    </source>
</reference>
<evidence type="ECO:0000259" key="5">
    <source>
        <dbReference type="PROSITE" id="PS51443"/>
    </source>
</evidence>
<dbReference type="Pfam" id="PF05023">
    <property type="entry name" value="Phytochelatin"/>
    <property type="match status" value="1"/>
</dbReference>
<dbReference type="GO" id="GO:0046872">
    <property type="term" value="F:metal ion binding"/>
    <property type="evidence" value="ECO:0007669"/>
    <property type="project" value="UniProtKB-KW"/>
</dbReference>
<keyword evidence="3" id="KW-0808">Transferase</keyword>
<protein>
    <recommendedName>
        <fullName evidence="1">glutathione gamma-glutamylcysteinyltransferase</fullName>
        <ecNumber evidence="1">2.3.2.15</ecNumber>
    </recommendedName>
</protein>
<keyword evidence="2" id="KW-0104">Cadmium</keyword>
<dbReference type="PROSITE" id="PS51443">
    <property type="entry name" value="PCS"/>
    <property type="match status" value="1"/>
</dbReference>
<evidence type="ECO:0000256" key="3">
    <source>
        <dbReference type="ARBA" id="ARBA00022679"/>
    </source>
</evidence>
<evidence type="ECO:0000256" key="2">
    <source>
        <dbReference type="ARBA" id="ARBA00022539"/>
    </source>
</evidence>
<dbReference type="EC" id="2.3.2.15" evidence="1"/>
<keyword evidence="4" id="KW-0479">Metal-binding</keyword>
<dbReference type="InterPro" id="IPR038156">
    <property type="entry name" value="PCS_N_sf"/>
</dbReference>
<dbReference type="InterPro" id="IPR040409">
    <property type="entry name" value="PCS-like"/>
</dbReference>
<dbReference type="Proteomes" id="UP000193719">
    <property type="component" value="Unassembled WGS sequence"/>
</dbReference>
<keyword evidence="7" id="KW-1185">Reference proteome</keyword>